<dbReference type="InterPro" id="IPR005273">
    <property type="entry name" value="Ura-DNA_glyco_family4"/>
</dbReference>
<keyword evidence="5" id="KW-0004">4Fe-4S</keyword>
<dbReference type="SUPFAM" id="SSF52141">
    <property type="entry name" value="Uracil-DNA glycosylase-like"/>
    <property type="match status" value="1"/>
</dbReference>
<dbReference type="CDD" id="cd10030">
    <property type="entry name" value="UDG-F4_TTUDGA_SPO1dp_like"/>
    <property type="match status" value="1"/>
</dbReference>
<keyword evidence="7" id="KW-0227">DNA damage</keyword>
<dbReference type="GO" id="GO:0051539">
    <property type="term" value="F:4 iron, 4 sulfur cluster binding"/>
    <property type="evidence" value="ECO:0007669"/>
    <property type="project" value="UniProtKB-KW"/>
</dbReference>
<feature type="domain" description="Uracil-DNA glycosylase-like" evidence="12">
    <location>
        <begin position="75"/>
        <end position="221"/>
    </location>
</feature>
<evidence type="ECO:0000256" key="11">
    <source>
        <dbReference type="ARBA" id="ARBA00023204"/>
    </source>
</evidence>
<keyword evidence="10" id="KW-0411">Iron-sulfur</keyword>
<keyword evidence="8" id="KW-0378">Hydrolase</keyword>
<evidence type="ECO:0000256" key="3">
    <source>
        <dbReference type="ARBA" id="ARBA00012030"/>
    </source>
</evidence>
<dbReference type="InterPro" id="IPR005122">
    <property type="entry name" value="Uracil-DNA_glycosylase-like"/>
</dbReference>
<evidence type="ECO:0000256" key="2">
    <source>
        <dbReference type="ARBA" id="ARBA00006521"/>
    </source>
</evidence>
<evidence type="ECO:0000313" key="14">
    <source>
        <dbReference type="Proteomes" id="UP000030661"/>
    </source>
</evidence>
<keyword evidence="6" id="KW-0479">Metal-binding</keyword>
<organism evidence="13">
    <name type="scientific">Vecturithrix granuli</name>
    <dbReference type="NCBI Taxonomy" id="1499967"/>
    <lineage>
        <taxon>Bacteria</taxon>
        <taxon>Candidatus Moduliflexota</taxon>
        <taxon>Candidatus Vecturitrichia</taxon>
        <taxon>Candidatus Vecturitrichales</taxon>
        <taxon>Candidatus Vecturitrichaceae</taxon>
        <taxon>Candidatus Vecturithrix</taxon>
    </lineage>
</organism>
<dbReference type="EMBL" id="DF820469">
    <property type="protein sequence ID" value="GAK59038.1"/>
    <property type="molecule type" value="Genomic_DNA"/>
</dbReference>
<dbReference type="SMART" id="SM00986">
    <property type="entry name" value="UDG"/>
    <property type="match status" value="1"/>
</dbReference>
<dbReference type="InterPro" id="IPR051536">
    <property type="entry name" value="UDG_Type-4/5"/>
</dbReference>
<dbReference type="AlphaFoldDB" id="A0A081C383"/>
<evidence type="ECO:0000256" key="5">
    <source>
        <dbReference type="ARBA" id="ARBA00022485"/>
    </source>
</evidence>
<dbReference type="GO" id="GO:0006281">
    <property type="term" value="P:DNA repair"/>
    <property type="evidence" value="ECO:0007669"/>
    <property type="project" value="UniProtKB-KW"/>
</dbReference>
<keyword evidence="9" id="KW-0408">Iron</keyword>
<evidence type="ECO:0000256" key="4">
    <source>
        <dbReference type="ARBA" id="ARBA00019403"/>
    </source>
</evidence>
<evidence type="ECO:0000256" key="8">
    <source>
        <dbReference type="ARBA" id="ARBA00022801"/>
    </source>
</evidence>
<dbReference type="GO" id="GO:0046872">
    <property type="term" value="F:metal ion binding"/>
    <property type="evidence" value="ECO:0007669"/>
    <property type="project" value="UniProtKB-KW"/>
</dbReference>
<evidence type="ECO:0000256" key="6">
    <source>
        <dbReference type="ARBA" id="ARBA00022723"/>
    </source>
</evidence>
<dbReference type="eggNOG" id="COG1573">
    <property type="taxonomic scope" value="Bacteria"/>
</dbReference>
<gene>
    <name evidence="13" type="ORF">U27_06014</name>
</gene>
<name>A0A081C383_VECG1</name>
<evidence type="ECO:0000256" key="1">
    <source>
        <dbReference type="ARBA" id="ARBA00001400"/>
    </source>
</evidence>
<evidence type="ECO:0000256" key="10">
    <source>
        <dbReference type="ARBA" id="ARBA00023014"/>
    </source>
</evidence>
<proteinExistence type="inferred from homology"/>
<dbReference type="SMART" id="SM00987">
    <property type="entry name" value="UreE_C"/>
    <property type="match status" value="1"/>
</dbReference>
<dbReference type="InterPro" id="IPR036895">
    <property type="entry name" value="Uracil-DNA_glycosylase-like_sf"/>
</dbReference>
<dbReference type="GO" id="GO:0004844">
    <property type="term" value="F:uracil DNA N-glycosylase activity"/>
    <property type="evidence" value="ECO:0007669"/>
    <property type="project" value="UniProtKB-EC"/>
</dbReference>
<dbReference type="STRING" id="1499967.U27_06014"/>
<protein>
    <recommendedName>
        <fullName evidence="4">Type-4 uracil-DNA glycosylase</fullName>
        <ecNumber evidence="3">3.2.2.27</ecNumber>
    </recommendedName>
</protein>
<dbReference type="PANTHER" id="PTHR33693">
    <property type="entry name" value="TYPE-5 URACIL-DNA GLYCOSYLASE"/>
    <property type="match status" value="1"/>
</dbReference>
<comment type="similarity">
    <text evidence="2">Belongs to the uracil-DNA glycosylase (UDG) superfamily. Type 4 (UDGa) family.</text>
</comment>
<evidence type="ECO:0000313" key="13">
    <source>
        <dbReference type="EMBL" id="GAK59038.1"/>
    </source>
</evidence>
<sequence length="240" mass="27515">MQNNKYVETPGTQIFQILMQLSDYLELYRQWGFDGISCKKEFQTLQDLPALEKLRAELAGCQRCKLSHGRTHIVFGEGNPQATLMLIGEGPGADEDRLGRPFIGKSGELLTRMIQAINLRREDVYITSIVKCRPPQNRDPEPDEIATCTPFLRRQIECIQPRIICALGRVAAQTLLETTTPISQLRGRFHDYHGIKLMPTFHPAYLLRNPQDKRLAWEDLQCVQQEYEKVNKSLTAEENT</sequence>
<keyword evidence="14" id="KW-1185">Reference proteome</keyword>
<accession>A0A081C383</accession>
<dbReference type="HOGENOM" id="CLU_044815_1_3_0"/>
<evidence type="ECO:0000256" key="9">
    <source>
        <dbReference type="ARBA" id="ARBA00023004"/>
    </source>
</evidence>
<evidence type="ECO:0000259" key="12">
    <source>
        <dbReference type="SMART" id="SM00986"/>
    </source>
</evidence>
<dbReference type="Proteomes" id="UP000030661">
    <property type="component" value="Unassembled WGS sequence"/>
</dbReference>
<dbReference type="NCBIfam" id="TIGR00758">
    <property type="entry name" value="UDG_fam4"/>
    <property type="match status" value="1"/>
</dbReference>
<dbReference type="Gene3D" id="3.40.470.10">
    <property type="entry name" value="Uracil-DNA glycosylase-like domain"/>
    <property type="match status" value="1"/>
</dbReference>
<dbReference type="PANTHER" id="PTHR33693:SF1">
    <property type="entry name" value="TYPE-4 URACIL-DNA GLYCOSYLASE"/>
    <property type="match status" value="1"/>
</dbReference>
<reference evidence="13" key="1">
    <citation type="journal article" date="2015" name="PeerJ">
        <title>First genomic representation of candidate bacterial phylum KSB3 points to enhanced environmental sensing as a trigger of wastewater bulking.</title>
        <authorList>
            <person name="Sekiguchi Y."/>
            <person name="Ohashi A."/>
            <person name="Parks D.H."/>
            <person name="Yamauchi T."/>
            <person name="Tyson G.W."/>
            <person name="Hugenholtz P."/>
        </authorList>
    </citation>
    <scope>NUCLEOTIDE SEQUENCE [LARGE SCALE GENOMIC DNA]</scope>
</reference>
<keyword evidence="11" id="KW-0234">DNA repair</keyword>
<dbReference type="EC" id="3.2.2.27" evidence="3"/>
<comment type="catalytic activity">
    <reaction evidence="1">
        <text>Hydrolyzes single-stranded DNA or mismatched double-stranded DNA and polynucleotides, releasing free uracil.</text>
        <dbReference type="EC" id="3.2.2.27"/>
    </reaction>
</comment>
<dbReference type="Pfam" id="PF03167">
    <property type="entry name" value="UDG"/>
    <property type="match status" value="1"/>
</dbReference>
<evidence type="ECO:0000256" key="7">
    <source>
        <dbReference type="ARBA" id="ARBA00022763"/>
    </source>
</evidence>